<reference evidence="2" key="1">
    <citation type="submission" date="2020-05" db="EMBL/GenBank/DDBJ databases">
        <title>WGS assembly of Panicum virgatum.</title>
        <authorList>
            <person name="Lovell J.T."/>
            <person name="Jenkins J."/>
            <person name="Shu S."/>
            <person name="Juenger T.E."/>
            <person name="Schmutz J."/>
        </authorList>
    </citation>
    <scope>NUCLEOTIDE SEQUENCE</scope>
    <source>
        <strain evidence="2">AP13</strain>
    </source>
</reference>
<dbReference type="EMBL" id="CM029050">
    <property type="protein sequence ID" value="KAG2567952.1"/>
    <property type="molecule type" value="Genomic_DNA"/>
</dbReference>
<evidence type="ECO:0000313" key="3">
    <source>
        <dbReference type="Proteomes" id="UP000823388"/>
    </source>
</evidence>
<evidence type="ECO:0000313" key="2">
    <source>
        <dbReference type="EMBL" id="KAG2567952.1"/>
    </source>
</evidence>
<dbReference type="OrthoDB" id="688827at2759"/>
<protein>
    <submittedName>
        <fullName evidence="2">Uncharacterized protein</fullName>
    </submittedName>
</protein>
<name>A0A8T0Q5S9_PANVG</name>
<comment type="caution">
    <text evidence="2">The sequence shown here is derived from an EMBL/GenBank/DDBJ whole genome shotgun (WGS) entry which is preliminary data.</text>
</comment>
<organism evidence="2 3">
    <name type="scientific">Panicum virgatum</name>
    <name type="common">Blackwell switchgrass</name>
    <dbReference type="NCBI Taxonomy" id="38727"/>
    <lineage>
        <taxon>Eukaryota</taxon>
        <taxon>Viridiplantae</taxon>
        <taxon>Streptophyta</taxon>
        <taxon>Embryophyta</taxon>
        <taxon>Tracheophyta</taxon>
        <taxon>Spermatophyta</taxon>
        <taxon>Magnoliopsida</taxon>
        <taxon>Liliopsida</taxon>
        <taxon>Poales</taxon>
        <taxon>Poaceae</taxon>
        <taxon>PACMAD clade</taxon>
        <taxon>Panicoideae</taxon>
        <taxon>Panicodae</taxon>
        <taxon>Paniceae</taxon>
        <taxon>Panicinae</taxon>
        <taxon>Panicum</taxon>
        <taxon>Panicum sect. Hiantes</taxon>
    </lineage>
</organism>
<dbReference type="PANTHER" id="PTHR33087:SF21">
    <property type="entry name" value="OS03G0782100 PROTEIN"/>
    <property type="match status" value="1"/>
</dbReference>
<dbReference type="InterPro" id="IPR053253">
    <property type="entry name" value="Sex_diff_modulator"/>
</dbReference>
<accession>A0A8T0Q5S9</accession>
<proteinExistence type="predicted"/>
<keyword evidence="3" id="KW-1185">Reference proteome</keyword>
<feature type="compositionally biased region" description="Low complexity" evidence="1">
    <location>
        <begin position="230"/>
        <end position="249"/>
    </location>
</feature>
<dbReference type="Proteomes" id="UP000823388">
    <property type="component" value="Chromosome 7N"/>
</dbReference>
<gene>
    <name evidence="2" type="ORF">PVAP13_7NG281300</name>
</gene>
<sequence>MALGDPDTRPDEETIFVPNSFDLERDARDWESCTLVSWAMHLPRGAGASDIEELLLGELNLHRGDLNVTVHQPEPFLIRFERKEDCDKARSQGRFQRRGIDICLRRWRSLTHAMGLRLFYRVRLYLDGIPGHAWTPDIVERVIGRRCALQCINTDLVQPQDTRHVDLWAWTADPGAIPKRVWLVFTHRPCDRSSAVLVLREQPDRWLQGVRYEVFLHVGLLRTTRRRRMTSTGQPPTRRPSSQPSAPTSGAMASWMVLRRPRAFPSLHMIRPPPMRGALRPGLTSWLRAPGNGPSLAMSRTALPLTVTGGGLLLRNAAGAVATRRNTMGAIGTRPSGAGPRPN</sequence>
<dbReference type="AlphaFoldDB" id="A0A8T0Q5S9"/>
<feature type="region of interest" description="Disordered" evidence="1">
    <location>
        <begin position="226"/>
        <end position="250"/>
    </location>
</feature>
<dbReference type="PANTHER" id="PTHR33087">
    <property type="entry name" value="OS07G0539200 PROTEIN"/>
    <property type="match status" value="1"/>
</dbReference>
<evidence type="ECO:0000256" key="1">
    <source>
        <dbReference type="SAM" id="MobiDB-lite"/>
    </source>
</evidence>